<feature type="transmembrane region" description="Helical" evidence="1">
    <location>
        <begin position="41"/>
        <end position="63"/>
    </location>
</feature>
<evidence type="ECO:0000256" key="1">
    <source>
        <dbReference type="SAM" id="Phobius"/>
    </source>
</evidence>
<sequence length="101" mass="11186">MTQSSMKMLKSCPKESQAFLEEEDIDILDSMQSFFNRPLGLCRIAMPGLLSLAFCPLVLFIYAPVAEFFWPADLFPGGQPNINEVIGKVVPTAWQSSTLLG</sequence>
<evidence type="ECO:0000313" key="2">
    <source>
        <dbReference type="EnsemblMetazoa" id="XP_038067806.1"/>
    </source>
</evidence>
<keyword evidence="3" id="KW-1185">Reference proteome</keyword>
<reference evidence="2" key="1">
    <citation type="submission" date="2022-11" db="UniProtKB">
        <authorList>
            <consortium name="EnsemblMetazoa"/>
        </authorList>
    </citation>
    <scope>IDENTIFICATION</scope>
</reference>
<keyword evidence="1" id="KW-0472">Membrane</keyword>
<evidence type="ECO:0000313" key="3">
    <source>
        <dbReference type="Proteomes" id="UP000887568"/>
    </source>
</evidence>
<dbReference type="Proteomes" id="UP000887568">
    <property type="component" value="Unplaced"/>
</dbReference>
<keyword evidence="1" id="KW-1133">Transmembrane helix</keyword>
<proteinExistence type="predicted"/>
<organism evidence="2 3">
    <name type="scientific">Patiria miniata</name>
    <name type="common">Bat star</name>
    <name type="synonym">Asterina miniata</name>
    <dbReference type="NCBI Taxonomy" id="46514"/>
    <lineage>
        <taxon>Eukaryota</taxon>
        <taxon>Metazoa</taxon>
        <taxon>Echinodermata</taxon>
        <taxon>Eleutherozoa</taxon>
        <taxon>Asterozoa</taxon>
        <taxon>Asteroidea</taxon>
        <taxon>Valvatacea</taxon>
        <taxon>Valvatida</taxon>
        <taxon>Asterinidae</taxon>
        <taxon>Patiria</taxon>
    </lineage>
</organism>
<dbReference type="EnsemblMetazoa" id="XM_038211878.1">
    <property type="protein sequence ID" value="XP_038067806.1"/>
    <property type="gene ID" value="LOC119737482"/>
</dbReference>
<name>A0A914AX23_PATMI</name>
<dbReference type="AlphaFoldDB" id="A0A914AX23"/>
<dbReference type="GeneID" id="119737482"/>
<dbReference type="RefSeq" id="XP_038067806.1">
    <property type="nucleotide sequence ID" value="XM_038211878.1"/>
</dbReference>
<protein>
    <submittedName>
        <fullName evidence="2">Uncharacterized protein</fullName>
    </submittedName>
</protein>
<keyword evidence="1" id="KW-0812">Transmembrane</keyword>
<accession>A0A914AX23</accession>